<dbReference type="HOGENOM" id="CLU_891053_0_0_0"/>
<dbReference type="RefSeq" id="WP_013629977.1">
    <property type="nucleotide sequence ID" value="NC_015174.1"/>
</dbReference>
<dbReference type="Gene3D" id="3.40.50.1820">
    <property type="entry name" value="alpha/beta hydrolase"/>
    <property type="match status" value="1"/>
</dbReference>
<evidence type="ECO:0000256" key="1">
    <source>
        <dbReference type="SAM" id="MobiDB-lite"/>
    </source>
</evidence>
<keyword evidence="4" id="KW-1185">Reference proteome</keyword>
<feature type="region of interest" description="Disordered" evidence="1">
    <location>
        <begin position="262"/>
        <end position="312"/>
    </location>
</feature>
<feature type="compositionally biased region" description="Polar residues" evidence="1">
    <location>
        <begin position="263"/>
        <end position="290"/>
    </location>
</feature>
<reference evidence="4" key="1">
    <citation type="submission" date="2011-02" db="EMBL/GenBank/DDBJ databases">
        <title>The complete genome of Planctomyces brasiliensis DSM 5305.</title>
        <authorList>
            <person name="Lucas S."/>
            <person name="Copeland A."/>
            <person name="Lapidus A."/>
            <person name="Bruce D."/>
            <person name="Goodwin L."/>
            <person name="Pitluck S."/>
            <person name="Kyrpides N."/>
            <person name="Mavromatis K."/>
            <person name="Pagani I."/>
            <person name="Ivanova N."/>
            <person name="Ovchinnikova G."/>
            <person name="Lu M."/>
            <person name="Detter J.C."/>
            <person name="Han C."/>
            <person name="Land M."/>
            <person name="Hauser L."/>
            <person name="Markowitz V."/>
            <person name="Cheng J.-F."/>
            <person name="Hugenholtz P."/>
            <person name="Woyke T."/>
            <person name="Wu D."/>
            <person name="Tindall B."/>
            <person name="Pomrenke H.G."/>
            <person name="Brambilla E."/>
            <person name="Klenk H.-P."/>
            <person name="Eisen J.A."/>
        </authorList>
    </citation>
    <scope>NUCLEOTIDE SEQUENCE [LARGE SCALE GENOMIC DNA]</scope>
    <source>
        <strain evidence="4">ATCC 49424 / DSM 5305 / JCM 21570 / NBRC 103401 / IFAM 1448</strain>
    </source>
</reference>
<proteinExistence type="predicted"/>
<dbReference type="AlphaFoldDB" id="F0SR11"/>
<evidence type="ECO:0000313" key="3">
    <source>
        <dbReference type="EMBL" id="ADY61258.1"/>
    </source>
</evidence>
<dbReference type="EMBL" id="CP002546">
    <property type="protein sequence ID" value="ADY61258.1"/>
    <property type="molecule type" value="Genomic_DNA"/>
</dbReference>
<dbReference type="KEGG" id="pbs:Plabr_3661"/>
<protein>
    <recommendedName>
        <fullName evidence="2">AB hydrolase-1 domain-containing protein</fullName>
    </recommendedName>
</protein>
<dbReference type="STRING" id="756272.Plabr_3661"/>
<accession>F0SR11</accession>
<dbReference type="InterPro" id="IPR029058">
    <property type="entry name" value="AB_hydrolase_fold"/>
</dbReference>
<organism evidence="3 4">
    <name type="scientific">Rubinisphaera brasiliensis (strain ATCC 49424 / DSM 5305 / JCM 21570 / IAM 15109 / NBRC 103401 / IFAM 1448)</name>
    <name type="common">Planctomyces brasiliensis</name>
    <dbReference type="NCBI Taxonomy" id="756272"/>
    <lineage>
        <taxon>Bacteria</taxon>
        <taxon>Pseudomonadati</taxon>
        <taxon>Planctomycetota</taxon>
        <taxon>Planctomycetia</taxon>
        <taxon>Planctomycetales</taxon>
        <taxon>Planctomycetaceae</taxon>
        <taxon>Rubinisphaera</taxon>
    </lineage>
</organism>
<dbReference type="InterPro" id="IPR000073">
    <property type="entry name" value="AB_hydrolase_1"/>
</dbReference>
<name>F0SR11_RUBBR</name>
<gene>
    <name evidence="3" type="ordered locus">Plabr_3661</name>
</gene>
<dbReference type="eggNOG" id="COG2267">
    <property type="taxonomic scope" value="Bacteria"/>
</dbReference>
<dbReference type="Proteomes" id="UP000006860">
    <property type="component" value="Chromosome"/>
</dbReference>
<evidence type="ECO:0000313" key="4">
    <source>
        <dbReference type="Proteomes" id="UP000006860"/>
    </source>
</evidence>
<sequence>MEELERRDSFRRGLGATLALLKAPFGSRWLPTLDFESEDRLERGLVIVLPGIEGISPLNHSIVLGLTDACIPYAIRLYSWIASGLKPGLTNLWMKGRARMIAAHLADMVVDYQQQFPGRPIHLVGHSGGAALITHILEELPPGRTLQSCVMIAPALGPRFDLAPALRRIEGKLYNVRSYWDWYFLGVGTTLVGTLDRHHGISAGNIGFRYPKESETERHQLYHERFEQLHYQFRMLADWHWGGHMSSTNRVFVQRRIAPLLRQKTSTPGDSPTVSNSKEETQATSGSGKTQEAKVASTALDRAQFDGMPSIS</sequence>
<dbReference type="SUPFAM" id="SSF53474">
    <property type="entry name" value="alpha/beta-Hydrolases"/>
    <property type="match status" value="1"/>
</dbReference>
<dbReference type="OrthoDB" id="210058at2"/>
<evidence type="ECO:0000259" key="2">
    <source>
        <dbReference type="Pfam" id="PF12697"/>
    </source>
</evidence>
<feature type="domain" description="AB hydrolase-1" evidence="2">
    <location>
        <begin position="105"/>
        <end position="182"/>
    </location>
</feature>
<dbReference type="Pfam" id="PF12697">
    <property type="entry name" value="Abhydrolase_6"/>
    <property type="match status" value="1"/>
</dbReference>